<dbReference type="Gene3D" id="3.40.190.150">
    <property type="entry name" value="Bordetella uptake gene, domain 1"/>
    <property type="match status" value="1"/>
</dbReference>
<keyword evidence="2" id="KW-0732">Signal</keyword>
<dbReference type="AlphaFoldDB" id="A0A848HBE6"/>
<dbReference type="InterPro" id="IPR042100">
    <property type="entry name" value="Bug_dom1"/>
</dbReference>
<evidence type="ECO:0000313" key="3">
    <source>
        <dbReference type="EMBL" id="NML46731.1"/>
    </source>
</evidence>
<keyword evidence="4" id="KW-1185">Reference proteome</keyword>
<dbReference type="Proteomes" id="UP000541185">
    <property type="component" value="Unassembled WGS sequence"/>
</dbReference>
<dbReference type="Pfam" id="PF03401">
    <property type="entry name" value="TctC"/>
    <property type="match status" value="1"/>
</dbReference>
<dbReference type="Gene3D" id="3.40.190.10">
    <property type="entry name" value="Periplasmic binding protein-like II"/>
    <property type="match status" value="1"/>
</dbReference>
<dbReference type="PROSITE" id="PS51318">
    <property type="entry name" value="TAT"/>
    <property type="match status" value="1"/>
</dbReference>
<accession>A0A848HBE6</accession>
<feature type="chain" id="PRO_5032534045" evidence="2">
    <location>
        <begin position="28"/>
        <end position="323"/>
    </location>
</feature>
<comment type="caution">
    <text evidence="3">The sequence shown here is derived from an EMBL/GenBank/DDBJ whole genome shotgun (WGS) entry which is preliminary data.</text>
</comment>
<dbReference type="SUPFAM" id="SSF53850">
    <property type="entry name" value="Periplasmic binding protein-like II"/>
    <property type="match status" value="1"/>
</dbReference>
<comment type="similarity">
    <text evidence="1">Belongs to the UPF0065 (bug) family.</text>
</comment>
<evidence type="ECO:0000256" key="2">
    <source>
        <dbReference type="SAM" id="SignalP"/>
    </source>
</evidence>
<protein>
    <submittedName>
        <fullName evidence="3">Tripartite tricarboxylate transporter substrate binding protein</fullName>
    </submittedName>
</protein>
<dbReference type="PANTHER" id="PTHR42928:SF5">
    <property type="entry name" value="BLR1237 PROTEIN"/>
    <property type="match status" value="1"/>
</dbReference>
<dbReference type="EMBL" id="JABBFX010000002">
    <property type="protein sequence ID" value="NML46731.1"/>
    <property type="molecule type" value="Genomic_DNA"/>
</dbReference>
<dbReference type="InterPro" id="IPR005064">
    <property type="entry name" value="BUG"/>
</dbReference>
<dbReference type="CDD" id="cd07012">
    <property type="entry name" value="PBP2_Bug_TTT"/>
    <property type="match status" value="1"/>
</dbReference>
<dbReference type="PANTHER" id="PTHR42928">
    <property type="entry name" value="TRICARBOXYLATE-BINDING PROTEIN"/>
    <property type="match status" value="1"/>
</dbReference>
<gene>
    <name evidence="3" type="ORF">HHL11_23510</name>
</gene>
<reference evidence="3 4" key="1">
    <citation type="submission" date="2020-04" db="EMBL/GenBank/DDBJ databases">
        <title>Ramlibacter sp. G-1-2-2 isolated from soil.</title>
        <authorList>
            <person name="Dahal R.H."/>
        </authorList>
    </citation>
    <scope>NUCLEOTIDE SEQUENCE [LARGE SCALE GENOMIC DNA]</scope>
    <source>
        <strain evidence="3 4">G-1-2-2</strain>
    </source>
</reference>
<dbReference type="PIRSF" id="PIRSF017082">
    <property type="entry name" value="YflP"/>
    <property type="match status" value="1"/>
</dbReference>
<dbReference type="RefSeq" id="WP_169420977.1">
    <property type="nucleotide sequence ID" value="NZ_JABBFX010000002.1"/>
</dbReference>
<feature type="signal peptide" evidence="2">
    <location>
        <begin position="1"/>
        <end position="27"/>
    </location>
</feature>
<sequence>MSRRQVLAAATLLVGTAFLLPAALAQATAPAWKPDRPVTIVVPYSPGGGTDIATRAVASWLGQYWRQPVTVENLAGADGLIGTRRVMEAKPDGSTLLTQQNGLLLTKFTPGFKGADPMVRLEPVVQMSESPNTLVVRKGITAQNFPQLFKHCAENKCSFATASNAGRLQGYMLQAGHMPSLAIVGYKGASGPITDLVAGNVDMALLGASTVAAMHKAGSLRVFATLGDQRPPGLPDVPTSREAGLAELYSVSWYGMFAPKGTPGDIVNGIADAVRQALADPAVGKAIVAAGAQPVGGTPEQFRKRLDEETARFAPLAERYKFE</sequence>
<proteinExistence type="inferred from homology"/>
<dbReference type="InterPro" id="IPR006311">
    <property type="entry name" value="TAT_signal"/>
</dbReference>
<evidence type="ECO:0000313" key="4">
    <source>
        <dbReference type="Proteomes" id="UP000541185"/>
    </source>
</evidence>
<name>A0A848HBE6_9BURK</name>
<organism evidence="3 4">
    <name type="scientific">Ramlibacter agri</name>
    <dbReference type="NCBI Taxonomy" id="2728837"/>
    <lineage>
        <taxon>Bacteria</taxon>
        <taxon>Pseudomonadati</taxon>
        <taxon>Pseudomonadota</taxon>
        <taxon>Betaproteobacteria</taxon>
        <taxon>Burkholderiales</taxon>
        <taxon>Comamonadaceae</taxon>
        <taxon>Ramlibacter</taxon>
    </lineage>
</organism>
<evidence type="ECO:0000256" key="1">
    <source>
        <dbReference type="ARBA" id="ARBA00006987"/>
    </source>
</evidence>